<dbReference type="Proteomes" id="UP001177120">
    <property type="component" value="Unassembled WGS sequence"/>
</dbReference>
<dbReference type="EMBL" id="JAFHAP010000008">
    <property type="protein sequence ID" value="MBN2909895.1"/>
    <property type="molecule type" value="Genomic_DNA"/>
</dbReference>
<protein>
    <submittedName>
        <fullName evidence="1">Uncharacterized protein</fullName>
    </submittedName>
</protein>
<evidence type="ECO:0000313" key="2">
    <source>
        <dbReference type="Proteomes" id="UP001177120"/>
    </source>
</evidence>
<organism evidence="1 2">
    <name type="scientific">Polycladomyces zharkentensis</name>
    <dbReference type="NCBI Taxonomy" id="2807616"/>
    <lineage>
        <taxon>Bacteria</taxon>
        <taxon>Bacillati</taxon>
        <taxon>Bacillota</taxon>
        <taxon>Bacilli</taxon>
        <taxon>Bacillales</taxon>
        <taxon>Thermoactinomycetaceae</taxon>
        <taxon>Polycladomyces</taxon>
    </lineage>
</organism>
<comment type="caution">
    <text evidence="1">The sequence shown here is derived from an EMBL/GenBank/DDBJ whole genome shotgun (WGS) entry which is preliminary data.</text>
</comment>
<proteinExistence type="predicted"/>
<gene>
    <name evidence="1" type="ORF">JQC72_10200</name>
</gene>
<keyword evidence="2" id="KW-1185">Reference proteome</keyword>
<evidence type="ECO:0000313" key="1">
    <source>
        <dbReference type="EMBL" id="MBN2909895.1"/>
    </source>
</evidence>
<dbReference type="RefSeq" id="WP_205495245.1">
    <property type="nucleotide sequence ID" value="NZ_JAFHAP010000008.1"/>
</dbReference>
<sequence length="91" mass="10407">MKRRRREPTDMGGVKNIFEVIRGREEDMKKQLQQALEYIVKESEHYEGMVLVAIDKDGQPIIHTVGVNVFEAVGLMELGKQIILSEEPDVP</sequence>
<name>A0ABS2WK11_9BACL</name>
<reference evidence="1" key="1">
    <citation type="journal article" date="2024" name="Int. J. Syst. Evol. Microbiol.">
        <title>Polycladomyces zharkentensis sp. nov., a novel thermophilic cellulose- and starch-degrading member of the Bacillota from a geothermal aquifer in Kazakhstan.</title>
        <authorList>
            <person name="Mashzhan A."/>
            <person name="Kistaubayeva A."/>
            <person name="Javier-Lopez R."/>
            <person name="Bissenova U."/>
            <person name="Bissenbay A."/>
            <person name="Birkeland N.K."/>
        </authorList>
    </citation>
    <scope>NUCLEOTIDE SEQUENCE</scope>
    <source>
        <strain evidence="1">ZKZ2T</strain>
    </source>
</reference>
<accession>A0ABS2WK11</accession>